<gene>
    <name evidence="1" type="ORF">BP5553_08350</name>
</gene>
<dbReference type="OrthoDB" id="1638493at2759"/>
<dbReference type="Proteomes" id="UP000254866">
    <property type="component" value="Unassembled WGS sequence"/>
</dbReference>
<proteinExistence type="predicted"/>
<dbReference type="RefSeq" id="XP_031867264.1">
    <property type="nucleotide sequence ID" value="XM_032016973.1"/>
</dbReference>
<sequence>MSITALSTEIIQKIYEYAMIQDALNLAQTSRKNYSIFLGRRMPILEQTMNNSYGPLSELVKLVISNEQDKSRRPMGTELRRNNMVDRILQTPETPKLTIELIKKMVEYGKVAEKWTEVYPRLRWRFGSSNRRLLHAHERERLRQAIYIHWIYTNLFHDQTYTQFAPDPPVASSQDDPRLRLLRTYSSISLSHLSEFHFHIMQLIELDLYPSNQVVLDHYSHSLPWRSLEKLAWGERGNEYWRLVRGVMKFNPQDLLHLVEDTSIKTQRAEFLRIQGTHFIETPETLNDSLRALVSERTTGARGPSESLAEEIVPYFPSLSMERDGPQEDIEYWGGHETGIVGVTASEMKEVLARRSRHVHRLSKALTLRGREFEVLFSPFVSGLEVQSLEE</sequence>
<accession>A0A370TGF5</accession>
<evidence type="ECO:0008006" key="3">
    <source>
        <dbReference type="Google" id="ProtNLM"/>
    </source>
</evidence>
<dbReference type="AlphaFoldDB" id="A0A370TGF5"/>
<comment type="caution">
    <text evidence="1">The sequence shown here is derived from an EMBL/GenBank/DDBJ whole genome shotgun (WGS) entry which is preliminary data.</text>
</comment>
<dbReference type="GeneID" id="43601199"/>
<dbReference type="STRING" id="2656787.A0A370TGF5"/>
<evidence type="ECO:0000313" key="1">
    <source>
        <dbReference type="EMBL" id="RDL33982.1"/>
    </source>
</evidence>
<protein>
    <recommendedName>
        <fullName evidence="3">F-box domain-containing protein</fullName>
    </recommendedName>
</protein>
<reference evidence="1 2" key="1">
    <citation type="journal article" date="2018" name="IMA Fungus">
        <title>IMA Genome-F 9: Draft genome sequence of Annulohypoxylon stygium, Aspergillus mulundensis, Berkeleyomyces basicola (syn. Thielaviopsis basicola), Ceratocystis smalleyi, two Cercospora beticola strains, Coleophoma cylindrospora, Fusarium fracticaudum, Phialophora cf. hyalina, and Morchella septimelata.</title>
        <authorList>
            <person name="Wingfield B.D."/>
            <person name="Bills G.F."/>
            <person name="Dong Y."/>
            <person name="Huang W."/>
            <person name="Nel W.J."/>
            <person name="Swalarsk-Parry B.S."/>
            <person name="Vaghefi N."/>
            <person name="Wilken P.M."/>
            <person name="An Z."/>
            <person name="de Beer Z.W."/>
            <person name="De Vos L."/>
            <person name="Chen L."/>
            <person name="Duong T.A."/>
            <person name="Gao Y."/>
            <person name="Hammerbacher A."/>
            <person name="Kikkert J.R."/>
            <person name="Li Y."/>
            <person name="Li H."/>
            <person name="Li K."/>
            <person name="Li Q."/>
            <person name="Liu X."/>
            <person name="Ma X."/>
            <person name="Naidoo K."/>
            <person name="Pethybridge S.J."/>
            <person name="Sun J."/>
            <person name="Steenkamp E.T."/>
            <person name="van der Nest M.A."/>
            <person name="van Wyk S."/>
            <person name="Wingfield M.J."/>
            <person name="Xiong C."/>
            <person name="Yue Q."/>
            <person name="Zhang X."/>
        </authorList>
    </citation>
    <scope>NUCLEOTIDE SEQUENCE [LARGE SCALE GENOMIC DNA]</scope>
    <source>
        <strain evidence="1 2">BP 5553</strain>
    </source>
</reference>
<dbReference type="EMBL" id="NPIC01000008">
    <property type="protein sequence ID" value="RDL33982.1"/>
    <property type="molecule type" value="Genomic_DNA"/>
</dbReference>
<organism evidence="1 2">
    <name type="scientific">Venustampulla echinocandica</name>
    <dbReference type="NCBI Taxonomy" id="2656787"/>
    <lineage>
        <taxon>Eukaryota</taxon>
        <taxon>Fungi</taxon>
        <taxon>Dikarya</taxon>
        <taxon>Ascomycota</taxon>
        <taxon>Pezizomycotina</taxon>
        <taxon>Leotiomycetes</taxon>
        <taxon>Helotiales</taxon>
        <taxon>Pleuroascaceae</taxon>
        <taxon>Venustampulla</taxon>
    </lineage>
</organism>
<name>A0A370TGF5_9HELO</name>
<keyword evidence="2" id="KW-1185">Reference proteome</keyword>
<evidence type="ECO:0000313" key="2">
    <source>
        <dbReference type="Proteomes" id="UP000254866"/>
    </source>
</evidence>